<accession>A0AAD8ITX0</accession>
<dbReference type="Pfam" id="PF16177">
    <property type="entry name" value="ACAS_N"/>
    <property type="match status" value="1"/>
</dbReference>
<dbReference type="Gene3D" id="3.40.50.12780">
    <property type="entry name" value="N-terminal domain of ligase-like"/>
    <property type="match status" value="1"/>
</dbReference>
<dbReference type="EMBL" id="JAUIZM010000004">
    <property type="protein sequence ID" value="KAK1390973.1"/>
    <property type="molecule type" value="Genomic_DNA"/>
</dbReference>
<keyword evidence="3" id="KW-1185">Reference proteome</keyword>
<protein>
    <recommendedName>
        <fullName evidence="1">Acetyl-coenzyme A synthetase N-terminal domain-containing protein</fullName>
    </recommendedName>
</protein>
<feature type="domain" description="Acetyl-coenzyme A synthetase N-terminal" evidence="1">
    <location>
        <begin position="58"/>
        <end position="91"/>
    </location>
</feature>
<name>A0AAD8ITX0_9APIA</name>
<evidence type="ECO:0000313" key="3">
    <source>
        <dbReference type="Proteomes" id="UP001237642"/>
    </source>
</evidence>
<organism evidence="2 3">
    <name type="scientific">Heracleum sosnowskyi</name>
    <dbReference type="NCBI Taxonomy" id="360622"/>
    <lineage>
        <taxon>Eukaryota</taxon>
        <taxon>Viridiplantae</taxon>
        <taxon>Streptophyta</taxon>
        <taxon>Embryophyta</taxon>
        <taxon>Tracheophyta</taxon>
        <taxon>Spermatophyta</taxon>
        <taxon>Magnoliopsida</taxon>
        <taxon>eudicotyledons</taxon>
        <taxon>Gunneridae</taxon>
        <taxon>Pentapetalae</taxon>
        <taxon>asterids</taxon>
        <taxon>campanulids</taxon>
        <taxon>Apiales</taxon>
        <taxon>Apiaceae</taxon>
        <taxon>Apioideae</taxon>
        <taxon>apioid superclade</taxon>
        <taxon>Tordylieae</taxon>
        <taxon>Tordyliinae</taxon>
        <taxon>Heracleum</taxon>
    </lineage>
</organism>
<dbReference type="InterPro" id="IPR032387">
    <property type="entry name" value="ACAS_N"/>
</dbReference>
<dbReference type="PANTHER" id="PTHR24095">
    <property type="entry name" value="ACETYL-COENZYME A SYNTHETASE"/>
    <property type="match status" value="1"/>
</dbReference>
<reference evidence="2" key="1">
    <citation type="submission" date="2023-02" db="EMBL/GenBank/DDBJ databases">
        <title>Genome of toxic invasive species Heracleum sosnowskyi carries increased number of genes despite the absence of recent whole-genome duplications.</title>
        <authorList>
            <person name="Schelkunov M."/>
            <person name="Shtratnikova V."/>
            <person name="Makarenko M."/>
            <person name="Klepikova A."/>
            <person name="Omelchenko D."/>
            <person name="Novikova G."/>
            <person name="Obukhova E."/>
            <person name="Bogdanov V."/>
            <person name="Penin A."/>
            <person name="Logacheva M."/>
        </authorList>
    </citation>
    <scope>NUCLEOTIDE SEQUENCE</scope>
    <source>
        <strain evidence="2">Hsosn_3</strain>
        <tissue evidence="2">Leaf</tissue>
    </source>
</reference>
<dbReference type="PANTHER" id="PTHR24095:SF14">
    <property type="entry name" value="ACETYL-COENZYME A SYNTHETASE 1"/>
    <property type="match status" value="1"/>
</dbReference>
<dbReference type="Proteomes" id="UP001237642">
    <property type="component" value="Unassembled WGS sequence"/>
</dbReference>
<dbReference type="GO" id="GO:0003987">
    <property type="term" value="F:acetate-CoA ligase activity"/>
    <property type="evidence" value="ECO:0007669"/>
    <property type="project" value="TreeGrafter"/>
</dbReference>
<dbReference type="InterPro" id="IPR042099">
    <property type="entry name" value="ANL_N_sf"/>
</dbReference>
<gene>
    <name evidence="2" type="ORF">POM88_019151</name>
</gene>
<reference evidence="2" key="2">
    <citation type="submission" date="2023-05" db="EMBL/GenBank/DDBJ databases">
        <authorList>
            <person name="Schelkunov M.I."/>
        </authorList>
    </citation>
    <scope>NUCLEOTIDE SEQUENCE</scope>
    <source>
        <strain evidence="2">Hsosn_3</strain>
        <tissue evidence="2">Leaf</tissue>
    </source>
</reference>
<dbReference type="AlphaFoldDB" id="A0AAD8ITX0"/>
<evidence type="ECO:0000259" key="1">
    <source>
        <dbReference type="Pfam" id="PF16177"/>
    </source>
</evidence>
<comment type="caution">
    <text evidence="2">The sequence shown here is derived from an EMBL/GenBank/DDBJ whole genome shotgun (WGS) entry which is preliminary data.</text>
</comment>
<proteinExistence type="predicted"/>
<evidence type="ECO:0000313" key="2">
    <source>
        <dbReference type="EMBL" id="KAK1390973.1"/>
    </source>
</evidence>
<dbReference type="GO" id="GO:0006085">
    <property type="term" value="P:acetyl-CoA biosynthetic process"/>
    <property type="evidence" value="ECO:0007669"/>
    <property type="project" value="TreeGrafter"/>
</dbReference>
<sequence length="108" mass="12534">MQAITQAEMAYINPENFETVLQSRETNKYEAPAFEEDDLVFPSPTFSSQALVPSFNQYMEMYKRSVEDPSGFWSDIAAQFYWKCRWDPSVYSGNLDVRKGNVNSFSIF</sequence>